<name>A0AAT9I017_9ACTN</name>
<organism evidence="1">
    <name type="scientific">Streptomyces haneummycinicus</name>
    <dbReference type="NCBI Taxonomy" id="3074435"/>
    <lineage>
        <taxon>Bacteria</taxon>
        <taxon>Bacillati</taxon>
        <taxon>Actinomycetota</taxon>
        <taxon>Actinomycetes</taxon>
        <taxon>Kitasatosporales</taxon>
        <taxon>Streptomycetaceae</taxon>
        <taxon>Streptomyces</taxon>
    </lineage>
</organism>
<keyword evidence="1" id="KW-0614">Plasmid</keyword>
<accession>A0AAT9I017</accession>
<protein>
    <submittedName>
        <fullName evidence="1">Uncharacterized protein</fullName>
    </submittedName>
</protein>
<dbReference type="EMBL" id="AP035769">
    <property type="protein sequence ID" value="BFO23068.1"/>
    <property type="molecule type" value="Genomic_DNA"/>
</dbReference>
<dbReference type="AlphaFoldDB" id="A0AAT9I017"/>
<reference evidence="1" key="1">
    <citation type="submission" date="2024-06" db="EMBL/GenBank/DDBJ databases">
        <authorList>
            <consortium name="consrtm"/>
            <person name="Uemura M."/>
            <person name="Terahara T."/>
        </authorList>
    </citation>
    <scope>NUCLEOTIDE SEQUENCE</scope>
    <source>
        <strain evidence="1">KM77-8</strain>
        <plasmid evidence="1">pKM77-8_1</plasmid>
    </source>
</reference>
<evidence type="ECO:0000313" key="1">
    <source>
        <dbReference type="EMBL" id="BFO23068.1"/>
    </source>
</evidence>
<sequence length="124" mass="12967">MSTQPVKPETVAPEWPAAKPADIDAATASAIIEARAISEELTKEHGVPAVIVGHGIDPVTNGPVVRVDTAEGLIALAIPAVGEPYVIQRGGQRLLGLQAVRRPRAQVATVARQFVGVLQARNLV</sequence>
<reference evidence="1" key="2">
    <citation type="submission" date="2024-07" db="EMBL/GenBank/DDBJ databases">
        <title>Streptomyces haneummycinica sp. nov., a new antibiotic-producing actinobacterium isolated from marine sediment.</title>
        <authorList>
            <person name="Uemura M."/>
            <person name="Hamada M."/>
            <person name="Hirano S."/>
            <person name="Kobayashi K."/>
            <person name="Ohshiro T."/>
            <person name="Kobayashi T."/>
            <person name="Terahara T."/>
        </authorList>
    </citation>
    <scope>NUCLEOTIDE SEQUENCE</scope>
    <source>
        <strain evidence="1">KM77-8</strain>
        <plasmid evidence="1">pKM77-8_1</plasmid>
    </source>
</reference>
<geneLocation type="plasmid" evidence="1">
    <name>pKM77-8_1</name>
</geneLocation>
<proteinExistence type="predicted"/>
<gene>
    <name evidence="1" type="ORF">SHKM778_94560</name>
</gene>